<organism evidence="2 3">
    <name type="scientific">Helianthus annuus</name>
    <name type="common">Common sunflower</name>
    <dbReference type="NCBI Taxonomy" id="4232"/>
    <lineage>
        <taxon>Eukaryota</taxon>
        <taxon>Viridiplantae</taxon>
        <taxon>Streptophyta</taxon>
        <taxon>Embryophyta</taxon>
        <taxon>Tracheophyta</taxon>
        <taxon>Spermatophyta</taxon>
        <taxon>Magnoliopsida</taxon>
        <taxon>eudicotyledons</taxon>
        <taxon>Gunneridae</taxon>
        <taxon>Pentapetalae</taxon>
        <taxon>asterids</taxon>
        <taxon>campanulids</taxon>
        <taxon>Asterales</taxon>
        <taxon>Asteraceae</taxon>
        <taxon>Asteroideae</taxon>
        <taxon>Heliantheae alliance</taxon>
        <taxon>Heliantheae</taxon>
        <taxon>Helianthus</taxon>
    </lineage>
</organism>
<accession>A0A9K3DW74</accession>
<sequence length="54" mass="5786">MIRDSAIERDPESKDDPIPSTESSLLSSSSLTTKSSNFCNRVSNLGVVGPDEES</sequence>
<dbReference type="AlphaFoldDB" id="A0A9K3DW74"/>
<dbReference type="Proteomes" id="UP000215914">
    <property type="component" value="Unassembled WGS sequence"/>
</dbReference>
<evidence type="ECO:0000313" key="3">
    <source>
        <dbReference type="Proteomes" id="UP000215914"/>
    </source>
</evidence>
<reference evidence="2" key="1">
    <citation type="journal article" date="2017" name="Nature">
        <title>The sunflower genome provides insights into oil metabolism, flowering and Asterid evolution.</title>
        <authorList>
            <person name="Badouin H."/>
            <person name="Gouzy J."/>
            <person name="Grassa C.J."/>
            <person name="Murat F."/>
            <person name="Staton S.E."/>
            <person name="Cottret L."/>
            <person name="Lelandais-Briere C."/>
            <person name="Owens G.L."/>
            <person name="Carrere S."/>
            <person name="Mayjonade B."/>
            <person name="Legrand L."/>
            <person name="Gill N."/>
            <person name="Kane N.C."/>
            <person name="Bowers J.E."/>
            <person name="Hubner S."/>
            <person name="Bellec A."/>
            <person name="Berard A."/>
            <person name="Berges H."/>
            <person name="Blanchet N."/>
            <person name="Boniface M.C."/>
            <person name="Brunel D."/>
            <person name="Catrice O."/>
            <person name="Chaidir N."/>
            <person name="Claudel C."/>
            <person name="Donnadieu C."/>
            <person name="Faraut T."/>
            <person name="Fievet G."/>
            <person name="Helmstetter N."/>
            <person name="King M."/>
            <person name="Knapp S.J."/>
            <person name="Lai Z."/>
            <person name="Le Paslier M.C."/>
            <person name="Lippi Y."/>
            <person name="Lorenzon L."/>
            <person name="Mandel J.R."/>
            <person name="Marage G."/>
            <person name="Marchand G."/>
            <person name="Marquand E."/>
            <person name="Bret-Mestries E."/>
            <person name="Morien E."/>
            <person name="Nambeesan S."/>
            <person name="Nguyen T."/>
            <person name="Pegot-Espagnet P."/>
            <person name="Pouilly N."/>
            <person name="Raftis F."/>
            <person name="Sallet E."/>
            <person name="Schiex T."/>
            <person name="Thomas J."/>
            <person name="Vandecasteele C."/>
            <person name="Vares D."/>
            <person name="Vear F."/>
            <person name="Vautrin S."/>
            <person name="Crespi M."/>
            <person name="Mangin B."/>
            <person name="Burke J.M."/>
            <person name="Salse J."/>
            <person name="Munos S."/>
            <person name="Vincourt P."/>
            <person name="Rieseberg L.H."/>
            <person name="Langlade N.B."/>
        </authorList>
    </citation>
    <scope>NUCLEOTIDE SEQUENCE</scope>
    <source>
        <tissue evidence="2">Leaves</tissue>
    </source>
</reference>
<protein>
    <submittedName>
        <fullName evidence="2">Uncharacterized protein</fullName>
    </submittedName>
</protein>
<keyword evidence="3" id="KW-1185">Reference proteome</keyword>
<feature type="region of interest" description="Disordered" evidence="1">
    <location>
        <begin position="1"/>
        <end position="54"/>
    </location>
</feature>
<evidence type="ECO:0000313" key="2">
    <source>
        <dbReference type="EMBL" id="KAF5762539.1"/>
    </source>
</evidence>
<reference evidence="2" key="2">
    <citation type="submission" date="2020-06" db="EMBL/GenBank/DDBJ databases">
        <title>Helianthus annuus Genome sequencing and assembly Release 2.</title>
        <authorList>
            <person name="Gouzy J."/>
            <person name="Langlade N."/>
            <person name="Munos S."/>
        </authorList>
    </citation>
    <scope>NUCLEOTIDE SEQUENCE</scope>
    <source>
        <tissue evidence="2">Leaves</tissue>
    </source>
</reference>
<proteinExistence type="predicted"/>
<comment type="caution">
    <text evidence="2">The sequence shown here is derived from an EMBL/GenBank/DDBJ whole genome shotgun (WGS) entry which is preliminary data.</text>
</comment>
<evidence type="ECO:0000256" key="1">
    <source>
        <dbReference type="SAM" id="MobiDB-lite"/>
    </source>
</evidence>
<gene>
    <name evidence="2" type="ORF">HanXRQr2_Chr16g0777861</name>
</gene>
<dbReference type="EMBL" id="MNCJ02000331">
    <property type="protein sequence ID" value="KAF5762539.1"/>
    <property type="molecule type" value="Genomic_DNA"/>
</dbReference>
<dbReference type="Gramene" id="mRNA:HanXRQr2_Chr16g0777861">
    <property type="protein sequence ID" value="mRNA:HanXRQr2_Chr16g0777861"/>
    <property type="gene ID" value="HanXRQr2_Chr16g0777861"/>
</dbReference>
<name>A0A9K3DW74_HELAN</name>
<feature type="compositionally biased region" description="Low complexity" evidence="1">
    <location>
        <begin position="20"/>
        <end position="36"/>
    </location>
</feature>
<feature type="compositionally biased region" description="Basic and acidic residues" evidence="1">
    <location>
        <begin position="1"/>
        <end position="17"/>
    </location>
</feature>